<protein>
    <recommendedName>
        <fullName evidence="3">DUF2268 domain-containing protein</fullName>
    </recommendedName>
</protein>
<dbReference type="EMBL" id="BMOD01000027">
    <property type="protein sequence ID" value="GGJ53667.1"/>
    <property type="molecule type" value="Genomic_DNA"/>
</dbReference>
<name>A0ABQ2DD44_9DEIO</name>
<comment type="caution">
    <text evidence="1">The sequence shown here is derived from an EMBL/GenBank/DDBJ whole genome shotgun (WGS) entry which is preliminary data.</text>
</comment>
<evidence type="ECO:0008006" key="3">
    <source>
        <dbReference type="Google" id="ProtNLM"/>
    </source>
</evidence>
<evidence type="ECO:0000313" key="1">
    <source>
        <dbReference type="EMBL" id="GGJ53667.1"/>
    </source>
</evidence>
<organism evidence="1 2">
    <name type="scientific">Deinococcus roseus</name>
    <dbReference type="NCBI Taxonomy" id="392414"/>
    <lineage>
        <taxon>Bacteria</taxon>
        <taxon>Thermotogati</taxon>
        <taxon>Deinococcota</taxon>
        <taxon>Deinococci</taxon>
        <taxon>Deinococcales</taxon>
        <taxon>Deinococcaceae</taxon>
        <taxon>Deinococcus</taxon>
    </lineage>
</organism>
<reference evidence="2" key="1">
    <citation type="journal article" date="2019" name="Int. J. Syst. Evol. Microbiol.">
        <title>The Global Catalogue of Microorganisms (GCM) 10K type strain sequencing project: providing services to taxonomists for standard genome sequencing and annotation.</title>
        <authorList>
            <consortium name="The Broad Institute Genomics Platform"/>
            <consortium name="The Broad Institute Genome Sequencing Center for Infectious Disease"/>
            <person name="Wu L."/>
            <person name="Ma J."/>
        </authorList>
    </citation>
    <scope>NUCLEOTIDE SEQUENCE [LARGE SCALE GENOMIC DNA]</scope>
    <source>
        <strain evidence="2">JCM 14370</strain>
    </source>
</reference>
<proteinExistence type="predicted"/>
<sequence length="193" mass="21847">MHLLEAPGPVALQVITFVGNFEANPFVVPQEDLTFLALPIEVPLELYQILLPHELTHVVHHSFGKLTPSWERSIAQVVLEEGLATRVSQQLFPGQPETRYIEMQQSPGWLARCREQSAEIFAGILPFLSEDQSEVVFQFTMGQGTTALEREAYFVGWELVGRLLQDGRSFAELARIPAEDLPRFVRTHLQKLL</sequence>
<evidence type="ECO:0000313" key="2">
    <source>
        <dbReference type="Proteomes" id="UP000632222"/>
    </source>
</evidence>
<accession>A0ABQ2DD44</accession>
<gene>
    <name evidence="1" type="ORF">GCM10008938_44640</name>
</gene>
<dbReference type="Proteomes" id="UP000632222">
    <property type="component" value="Unassembled WGS sequence"/>
</dbReference>
<keyword evidence="2" id="KW-1185">Reference proteome</keyword>